<feature type="region of interest" description="Disordered" evidence="1">
    <location>
        <begin position="1"/>
        <end position="24"/>
    </location>
</feature>
<comment type="caution">
    <text evidence="2">The sequence shown here is derived from an EMBL/GenBank/DDBJ whole genome shotgun (WGS) entry which is preliminary data.</text>
</comment>
<accession>A0A8H3AF63</accession>
<reference evidence="2" key="1">
    <citation type="submission" date="2021-01" db="EMBL/GenBank/DDBJ databases">
        <authorList>
            <person name="Kaushik A."/>
        </authorList>
    </citation>
    <scope>NUCLEOTIDE SEQUENCE</scope>
    <source>
        <strain evidence="2">AG1-1C</strain>
    </source>
</reference>
<dbReference type="PANTHER" id="PTHR14187">
    <property type="entry name" value="ALPHA KINASE/ELONGATION FACTOR 2 KINASE"/>
    <property type="match status" value="1"/>
</dbReference>
<name>A0A8H3AF63_9AGAM</name>
<evidence type="ECO:0000256" key="1">
    <source>
        <dbReference type="SAM" id="MobiDB-lite"/>
    </source>
</evidence>
<proteinExistence type="predicted"/>
<dbReference type="PANTHER" id="PTHR14187:SF5">
    <property type="entry name" value="HEAT SHOCK 70 KDA PROTEIN 12A"/>
    <property type="match status" value="1"/>
</dbReference>
<organism evidence="2 3">
    <name type="scientific">Rhizoctonia solani</name>
    <dbReference type="NCBI Taxonomy" id="456999"/>
    <lineage>
        <taxon>Eukaryota</taxon>
        <taxon>Fungi</taxon>
        <taxon>Dikarya</taxon>
        <taxon>Basidiomycota</taxon>
        <taxon>Agaricomycotina</taxon>
        <taxon>Agaricomycetes</taxon>
        <taxon>Cantharellales</taxon>
        <taxon>Ceratobasidiaceae</taxon>
        <taxon>Rhizoctonia</taxon>
    </lineage>
</organism>
<dbReference type="InterPro" id="IPR043129">
    <property type="entry name" value="ATPase_NBD"/>
</dbReference>
<evidence type="ECO:0000313" key="3">
    <source>
        <dbReference type="Proteomes" id="UP000663846"/>
    </source>
</evidence>
<feature type="compositionally biased region" description="Polar residues" evidence="1">
    <location>
        <begin position="1"/>
        <end position="12"/>
    </location>
</feature>
<dbReference type="CDD" id="cd10170">
    <property type="entry name" value="ASKHA_NBD_HSP70"/>
    <property type="match status" value="1"/>
</dbReference>
<dbReference type="SUPFAM" id="SSF53067">
    <property type="entry name" value="Actin-like ATPase domain"/>
    <property type="match status" value="2"/>
</dbReference>
<dbReference type="Gene3D" id="3.30.420.40">
    <property type="match status" value="1"/>
</dbReference>
<protein>
    <submittedName>
        <fullName evidence="2">Uncharacterized protein</fullName>
    </submittedName>
</protein>
<sequence>MQTPSGESQTIHRVTEWPGQEAGKQHSKIPTLAWYDTNGRVHHSLLFASSVQLTRLIQAMAFGAEAQLDTIQERAEDNSWVLVKHFRLHLNPKDIQANHDIKIESLPLRITLQQIYSDFLRYLVQHTRKYMEDRILQGKQLWQQLSPRMNVVFTHPNGWGVGEQEFLRSVAVSTRLSNANQASSRVQFVTESEALACFYVHHTNLGNILRPEMNFAICNAGDSTTDTTLYSVTSSHPIIKFEEKRAMTCLHAGSIFVNFEVEKFLRKTFTIAELDLNVIEEYAKAGTMDFESFAKLGFKDPTTDCTIRIAGSLFNNVALRVRRGRMFLPGLTVKGFFEGSLKQITESVDQQLKGIKVPYILLVGSFGNIPYIRNEFMRQYESRGSQIIHTSYSPSNAIADGALVWNMT</sequence>
<dbReference type="Proteomes" id="UP000663846">
    <property type="component" value="Unassembled WGS sequence"/>
</dbReference>
<dbReference type="EMBL" id="CAJMWS010000316">
    <property type="protein sequence ID" value="CAE6415054.1"/>
    <property type="molecule type" value="Genomic_DNA"/>
</dbReference>
<gene>
    <name evidence="2" type="ORF">RDB_LOCUS75958</name>
</gene>
<dbReference type="AlphaFoldDB" id="A0A8H3AF63"/>
<evidence type="ECO:0000313" key="2">
    <source>
        <dbReference type="EMBL" id="CAE6415054.1"/>
    </source>
</evidence>